<dbReference type="PANTHER" id="PTHR34153:SF2">
    <property type="entry name" value="SI:CH211-262H13.3-RELATED"/>
    <property type="match status" value="1"/>
</dbReference>
<gene>
    <name evidence="2" type="ORF">MELIAE_LOCUS2766</name>
</gene>
<accession>A0A9P0FC26</accession>
<dbReference type="Pfam" id="PF16064">
    <property type="entry name" value="DUF4806"/>
    <property type="match status" value="1"/>
</dbReference>
<proteinExistence type="predicted"/>
<protein>
    <recommendedName>
        <fullName evidence="1">DUF4806 domain-containing protein</fullName>
    </recommendedName>
</protein>
<feature type="domain" description="DUF4806" evidence="1">
    <location>
        <begin position="227"/>
        <end position="307"/>
    </location>
</feature>
<evidence type="ECO:0000313" key="3">
    <source>
        <dbReference type="Proteomes" id="UP001154078"/>
    </source>
</evidence>
<dbReference type="OrthoDB" id="6774782at2759"/>
<reference evidence="2" key="1">
    <citation type="submission" date="2021-12" db="EMBL/GenBank/DDBJ databases">
        <authorList>
            <person name="King R."/>
        </authorList>
    </citation>
    <scope>NUCLEOTIDE SEQUENCE</scope>
</reference>
<evidence type="ECO:0000259" key="1">
    <source>
        <dbReference type="Pfam" id="PF16064"/>
    </source>
</evidence>
<keyword evidence="3" id="KW-1185">Reference proteome</keyword>
<organism evidence="2 3">
    <name type="scientific">Brassicogethes aeneus</name>
    <name type="common">Rape pollen beetle</name>
    <name type="synonym">Meligethes aeneus</name>
    <dbReference type="NCBI Taxonomy" id="1431903"/>
    <lineage>
        <taxon>Eukaryota</taxon>
        <taxon>Metazoa</taxon>
        <taxon>Ecdysozoa</taxon>
        <taxon>Arthropoda</taxon>
        <taxon>Hexapoda</taxon>
        <taxon>Insecta</taxon>
        <taxon>Pterygota</taxon>
        <taxon>Neoptera</taxon>
        <taxon>Endopterygota</taxon>
        <taxon>Coleoptera</taxon>
        <taxon>Polyphaga</taxon>
        <taxon>Cucujiformia</taxon>
        <taxon>Nitidulidae</taxon>
        <taxon>Meligethinae</taxon>
        <taxon>Brassicogethes</taxon>
    </lineage>
</organism>
<sequence>MKMYAVVEFEGRKCSVVPINWLADEQKYCYWPKGNISSRNFDEIVQSCRKPEASWKKYRLIKIFKITDDFSEANNILKNSIEESTSSGTDMEPLILMDTLVDEKENMRAKKRDYDDVSFSDDKASISSFSDGETTTACIIHTEKIRRDASHVNSLPISSPVLPATPGSSSSSLRASNSDYLLETILRKVELLSQRQEQHTVLLNNILTTNQAANSLTMEKPTDIPNLPITNKQDYRAVEEFLKVEEKFNYMKTRLACIGGSSVRNAVMHMMKFMLSDKIAVKFNWSGRDHKKKAFRDTLMSKAIQEATMSAFSRLGDRSDLNDKNIQSAIQDWLKLAKHRLEQREKKKSRDN</sequence>
<dbReference type="Proteomes" id="UP001154078">
    <property type="component" value="Chromosome 11"/>
</dbReference>
<dbReference type="InterPro" id="IPR032071">
    <property type="entry name" value="DUF4806"/>
</dbReference>
<dbReference type="PANTHER" id="PTHR34153">
    <property type="entry name" value="SI:CH211-262H13.3-RELATED-RELATED"/>
    <property type="match status" value="1"/>
</dbReference>
<evidence type="ECO:0000313" key="2">
    <source>
        <dbReference type="EMBL" id="CAH0549693.1"/>
    </source>
</evidence>
<dbReference type="EMBL" id="OV121142">
    <property type="protein sequence ID" value="CAH0549693.1"/>
    <property type="molecule type" value="Genomic_DNA"/>
</dbReference>
<dbReference type="AlphaFoldDB" id="A0A9P0FC26"/>
<name>A0A9P0FC26_BRAAE</name>